<keyword evidence="3" id="KW-1185">Reference proteome</keyword>
<dbReference type="SUPFAM" id="SSF46689">
    <property type="entry name" value="Homeodomain-like"/>
    <property type="match status" value="1"/>
</dbReference>
<gene>
    <name evidence="2" type="ORF">ILUMI_23614</name>
</gene>
<name>A0A8K0CAL6_IGNLU</name>
<dbReference type="OrthoDB" id="6779830at2759"/>
<evidence type="ECO:0000313" key="2">
    <source>
        <dbReference type="EMBL" id="KAF2882559.1"/>
    </source>
</evidence>
<dbReference type="Gene3D" id="1.10.10.60">
    <property type="entry name" value="Homeodomain-like"/>
    <property type="match status" value="1"/>
</dbReference>
<protein>
    <recommendedName>
        <fullName evidence="4">HTH psq-type domain-containing protein</fullName>
    </recommendedName>
</protein>
<organism evidence="2 3">
    <name type="scientific">Ignelater luminosus</name>
    <name type="common">Cucubano</name>
    <name type="synonym">Pyrophorus luminosus</name>
    <dbReference type="NCBI Taxonomy" id="2038154"/>
    <lineage>
        <taxon>Eukaryota</taxon>
        <taxon>Metazoa</taxon>
        <taxon>Ecdysozoa</taxon>
        <taxon>Arthropoda</taxon>
        <taxon>Hexapoda</taxon>
        <taxon>Insecta</taxon>
        <taxon>Pterygota</taxon>
        <taxon>Neoptera</taxon>
        <taxon>Endopterygota</taxon>
        <taxon>Coleoptera</taxon>
        <taxon>Polyphaga</taxon>
        <taxon>Elateriformia</taxon>
        <taxon>Elateroidea</taxon>
        <taxon>Elateridae</taxon>
        <taxon>Agrypninae</taxon>
        <taxon>Pyrophorini</taxon>
        <taxon>Ignelater</taxon>
    </lineage>
</organism>
<accession>A0A8K0CAL6</accession>
<dbReference type="InterPro" id="IPR009057">
    <property type="entry name" value="Homeodomain-like_sf"/>
</dbReference>
<reference evidence="2" key="1">
    <citation type="submission" date="2019-08" db="EMBL/GenBank/DDBJ databases">
        <title>The genome of the North American firefly Photinus pyralis.</title>
        <authorList>
            <consortium name="Photinus pyralis genome working group"/>
            <person name="Fallon T.R."/>
            <person name="Sander Lower S.E."/>
            <person name="Weng J.-K."/>
        </authorList>
    </citation>
    <scope>NUCLEOTIDE SEQUENCE</scope>
    <source>
        <strain evidence="2">TRF0915ILg1</strain>
        <tissue evidence="2">Whole body</tissue>
    </source>
</reference>
<dbReference type="Proteomes" id="UP000801492">
    <property type="component" value="Unassembled WGS sequence"/>
</dbReference>
<evidence type="ECO:0000313" key="3">
    <source>
        <dbReference type="Proteomes" id="UP000801492"/>
    </source>
</evidence>
<sequence length="400" mass="44754">MSTEYKRQDSNRKSYTEENPRLAIEVVKNGSSLYGASKNYGIPRKTLERKMKNNVSTTGKMGPDSIRHPDLSIQKAEGVSLAPGKGLNRVDVENYLKLLQATLEENKLFGKPGSIHNVNKAGLQFKNRPGHVVVERGPVVIVKKLKTEWTDSMLPGSDIVMSQKSAHVTATIFLNWSTNHFLPRKDEEKTLLILGEDSSRCSLKTFYYQSCTEWMQSHPGRKLERLRFGELTKSWGKSATTGNAMSDFKATGIFPWNLDCIPDHAYTVSDQIINTPTTEDQRTLTQETNIEHTNSQAKNAEGTQEVNAQTIHSQIITNALMGEIPFCSHACTTPVEEPLANENASEVNSSEKDCGSAINTLPDSILREDADENTDKALFDKEDDIPLYQIQKRLKRSVIH</sequence>
<evidence type="ECO:0008006" key="4">
    <source>
        <dbReference type="Google" id="ProtNLM"/>
    </source>
</evidence>
<dbReference type="AlphaFoldDB" id="A0A8K0CAL6"/>
<comment type="caution">
    <text evidence="2">The sequence shown here is derived from an EMBL/GenBank/DDBJ whole genome shotgun (WGS) entry which is preliminary data.</text>
</comment>
<comment type="subcellular location">
    <subcellularLocation>
        <location evidence="1">Nucleus</location>
    </subcellularLocation>
</comment>
<dbReference type="EMBL" id="VTPC01090605">
    <property type="protein sequence ID" value="KAF2882559.1"/>
    <property type="molecule type" value="Genomic_DNA"/>
</dbReference>
<proteinExistence type="predicted"/>
<dbReference type="GO" id="GO:0005634">
    <property type="term" value="C:nucleus"/>
    <property type="evidence" value="ECO:0007669"/>
    <property type="project" value="UniProtKB-SubCell"/>
</dbReference>
<evidence type="ECO:0000256" key="1">
    <source>
        <dbReference type="ARBA" id="ARBA00004123"/>
    </source>
</evidence>